<feature type="compositionally biased region" description="Basic and acidic residues" evidence="1">
    <location>
        <begin position="480"/>
        <end position="491"/>
    </location>
</feature>
<feature type="transmembrane region" description="Helical" evidence="2">
    <location>
        <begin position="330"/>
        <end position="351"/>
    </location>
</feature>
<feature type="transmembrane region" description="Helical" evidence="2">
    <location>
        <begin position="88"/>
        <end position="110"/>
    </location>
</feature>
<keyword evidence="2" id="KW-1133">Transmembrane helix</keyword>
<dbReference type="EMBL" id="GL349481">
    <property type="protein sequence ID" value="KNC53443.1"/>
    <property type="molecule type" value="Genomic_DNA"/>
</dbReference>
<evidence type="ECO:0000256" key="2">
    <source>
        <dbReference type="SAM" id="Phobius"/>
    </source>
</evidence>
<name>A0A0L0DPT6_THETB</name>
<evidence type="ECO:0000256" key="1">
    <source>
        <dbReference type="SAM" id="MobiDB-lite"/>
    </source>
</evidence>
<feature type="transmembrane region" description="Helical" evidence="2">
    <location>
        <begin position="291"/>
        <end position="310"/>
    </location>
</feature>
<reference evidence="3 4" key="1">
    <citation type="submission" date="2010-05" db="EMBL/GenBank/DDBJ databases">
        <title>The Genome Sequence of Thecamonas trahens ATCC 50062.</title>
        <authorList>
            <consortium name="The Broad Institute Genome Sequencing Platform"/>
            <person name="Russ C."/>
            <person name="Cuomo C."/>
            <person name="Shea T."/>
            <person name="Young S.K."/>
            <person name="Zeng Q."/>
            <person name="Koehrsen M."/>
            <person name="Haas B."/>
            <person name="Borodovsky M."/>
            <person name="Guigo R."/>
            <person name="Alvarado L."/>
            <person name="Berlin A."/>
            <person name="Bochicchio J."/>
            <person name="Borenstein D."/>
            <person name="Chapman S."/>
            <person name="Chen Z."/>
            <person name="Freedman E."/>
            <person name="Gellesch M."/>
            <person name="Goldberg J."/>
            <person name="Griggs A."/>
            <person name="Gujja S."/>
            <person name="Heilman E."/>
            <person name="Heiman D."/>
            <person name="Hepburn T."/>
            <person name="Howarth C."/>
            <person name="Jen D."/>
            <person name="Larson L."/>
            <person name="Mehta T."/>
            <person name="Park D."/>
            <person name="Pearson M."/>
            <person name="Roberts A."/>
            <person name="Saif S."/>
            <person name="Shenoy N."/>
            <person name="Sisk P."/>
            <person name="Stolte C."/>
            <person name="Sykes S."/>
            <person name="Thomson T."/>
            <person name="Walk T."/>
            <person name="White J."/>
            <person name="Yandava C."/>
            <person name="Burger G."/>
            <person name="Gray M.W."/>
            <person name="Holland P.W.H."/>
            <person name="King N."/>
            <person name="Lang F.B.F."/>
            <person name="Roger A.J."/>
            <person name="Ruiz-Trillo I."/>
            <person name="Lander E."/>
            <person name="Nusbaum C."/>
        </authorList>
    </citation>
    <scope>NUCLEOTIDE SEQUENCE [LARGE SCALE GENOMIC DNA]</scope>
    <source>
        <strain evidence="3 4">ATCC 50062</strain>
    </source>
</reference>
<feature type="transmembrane region" description="Helical" evidence="2">
    <location>
        <begin position="387"/>
        <end position="407"/>
    </location>
</feature>
<feature type="region of interest" description="Disordered" evidence="1">
    <location>
        <begin position="465"/>
        <end position="491"/>
    </location>
</feature>
<keyword evidence="2" id="KW-0812">Transmembrane</keyword>
<protein>
    <submittedName>
        <fullName evidence="3">Uncharacterized protein</fullName>
    </submittedName>
</protein>
<feature type="transmembrane region" description="Helical" evidence="2">
    <location>
        <begin position="116"/>
        <end position="135"/>
    </location>
</feature>
<sequence>MAQDARGAAVTTIRYLALLATHFVGSSFGLVFFVRYTQLKLKVGNPLALAAAATGPPFLAALALFVTRSIRSPPAAASGGRFFLPIKINAALALASVVTAVASVGATSLASLPVGLFLVLLGLEPGLAALGRGFFISHASRSSTAVHLGPAALAVAGAAAYFIRSSDGGEASLALPSTAVGLGAAISLAAILASVARGTGVMLAALLCRSRLRSYVLDVRWARTLASADARHANPADAGLRPLGHVPAFHVFSNIDDVPLAHIYALDKLYLSGVYDPHILVGVDMSSTVELHALTVHLVLFPAFALAATLAEPSASSGSVSLLDGSLKAWLALGACVLCAAARIVHTLLEAPLAFGLPLDMHVLWRVAAYTAAFVGSVVFLDEPFTVFRGIGAACSLAAYLGHAGLLRASFDLLRTEQTALMFVALSHPELMAVAGTTAAHGETWTAAEHRARYGLTLPPTLARPSGHAPDVGATLQPGPEHKPEPARDDKPLTTKLIDVVARSEHRAPEQKAAYAAAVELRDERMATHAIIGRQIRALAPTTVRAIDPNLELDAFSPHGTAAHAQQLFGIPRYGARVSHVAVAGSYLRDRARYEDSRRLAREQHNAARVSAEAQD</sequence>
<dbReference type="AlphaFoldDB" id="A0A0L0DPT6"/>
<dbReference type="Proteomes" id="UP000054408">
    <property type="component" value="Unassembled WGS sequence"/>
</dbReference>
<accession>A0A0L0DPT6</accession>
<feature type="transmembrane region" description="Helical" evidence="2">
    <location>
        <begin position="144"/>
        <end position="163"/>
    </location>
</feature>
<proteinExistence type="predicted"/>
<dbReference type="GeneID" id="25567525"/>
<organism evidence="3 4">
    <name type="scientific">Thecamonas trahens ATCC 50062</name>
    <dbReference type="NCBI Taxonomy" id="461836"/>
    <lineage>
        <taxon>Eukaryota</taxon>
        <taxon>Apusozoa</taxon>
        <taxon>Apusomonadida</taxon>
        <taxon>Apusomonadidae</taxon>
        <taxon>Thecamonas</taxon>
    </lineage>
</organism>
<keyword evidence="2" id="KW-0472">Membrane</keyword>
<evidence type="ECO:0000313" key="4">
    <source>
        <dbReference type="Proteomes" id="UP000054408"/>
    </source>
</evidence>
<evidence type="ECO:0000313" key="3">
    <source>
        <dbReference type="EMBL" id="KNC53443.1"/>
    </source>
</evidence>
<feature type="transmembrane region" description="Helical" evidence="2">
    <location>
        <begin position="363"/>
        <end position="381"/>
    </location>
</feature>
<feature type="transmembrane region" description="Helical" evidence="2">
    <location>
        <begin position="183"/>
        <end position="207"/>
    </location>
</feature>
<feature type="non-terminal residue" evidence="3">
    <location>
        <position position="1"/>
    </location>
</feature>
<gene>
    <name evidence="3" type="ORF">AMSG_08950</name>
</gene>
<keyword evidence="4" id="KW-1185">Reference proteome</keyword>
<feature type="transmembrane region" description="Helical" evidence="2">
    <location>
        <begin position="12"/>
        <end position="34"/>
    </location>
</feature>
<feature type="transmembrane region" description="Helical" evidence="2">
    <location>
        <begin position="46"/>
        <end position="67"/>
    </location>
</feature>
<dbReference type="RefSeq" id="XP_013754478.1">
    <property type="nucleotide sequence ID" value="XM_013899024.1"/>
</dbReference>